<feature type="compositionally biased region" description="Polar residues" evidence="8">
    <location>
        <begin position="553"/>
        <end position="578"/>
    </location>
</feature>
<reference evidence="11" key="1">
    <citation type="submission" date="2021-04" db="EMBL/GenBank/DDBJ databases">
        <authorList>
            <consortium name="Molecular Ecology Group"/>
        </authorList>
    </citation>
    <scope>NUCLEOTIDE SEQUENCE</scope>
</reference>
<proteinExistence type="predicted"/>
<evidence type="ECO:0000256" key="2">
    <source>
        <dbReference type="ARBA" id="ARBA00022525"/>
    </source>
</evidence>
<dbReference type="Pfam" id="PF13330">
    <property type="entry name" value="Mucin2_WxxW"/>
    <property type="match status" value="7"/>
</dbReference>
<dbReference type="PROSITE" id="PS50022">
    <property type="entry name" value="FA58C_3"/>
    <property type="match status" value="1"/>
</dbReference>
<keyword evidence="2" id="KW-0964">Secreted</keyword>
<dbReference type="InterPro" id="IPR000421">
    <property type="entry name" value="FA58C"/>
</dbReference>
<dbReference type="InterPro" id="IPR001007">
    <property type="entry name" value="VWF_dom"/>
</dbReference>
<dbReference type="EMBL" id="CAJHNH020000417">
    <property type="protein sequence ID" value="CAG5117515.1"/>
    <property type="molecule type" value="Genomic_DNA"/>
</dbReference>
<dbReference type="SUPFAM" id="SSF49785">
    <property type="entry name" value="Galactose-binding domain-like"/>
    <property type="match status" value="1"/>
</dbReference>
<keyword evidence="3" id="KW-0732">Signal</keyword>
<dbReference type="PROSITE" id="PS01286">
    <property type="entry name" value="FA58C_2"/>
    <property type="match status" value="1"/>
</dbReference>
<dbReference type="Pfam" id="PF00754">
    <property type="entry name" value="F5_F8_type_C"/>
    <property type="match status" value="1"/>
</dbReference>
<feature type="domain" description="CTCK" evidence="9">
    <location>
        <begin position="1570"/>
        <end position="1668"/>
    </location>
</feature>
<dbReference type="Proteomes" id="UP000678393">
    <property type="component" value="Unassembled WGS sequence"/>
</dbReference>
<gene>
    <name evidence="11" type="ORF">CUNI_LOCUS3073</name>
</gene>
<keyword evidence="4 6" id="KW-1015">Disulfide bond</keyword>
<evidence type="ECO:0000256" key="7">
    <source>
        <dbReference type="PROSITE-ProRule" id="PRU00124"/>
    </source>
</evidence>
<dbReference type="InterPro" id="IPR036055">
    <property type="entry name" value="LDL_receptor-like_sf"/>
</dbReference>
<dbReference type="PANTHER" id="PTHR24543">
    <property type="entry name" value="MULTICOPPER OXIDASE-RELATED"/>
    <property type="match status" value="1"/>
</dbReference>
<evidence type="ECO:0000256" key="4">
    <source>
        <dbReference type="ARBA" id="ARBA00023157"/>
    </source>
</evidence>
<dbReference type="GO" id="GO:0005576">
    <property type="term" value="C:extracellular region"/>
    <property type="evidence" value="ECO:0007669"/>
    <property type="project" value="UniProtKB-SubCell"/>
</dbReference>
<feature type="region of interest" description="Disordered" evidence="8">
    <location>
        <begin position="674"/>
        <end position="706"/>
    </location>
</feature>
<organism evidence="11 12">
    <name type="scientific">Candidula unifasciata</name>
    <dbReference type="NCBI Taxonomy" id="100452"/>
    <lineage>
        <taxon>Eukaryota</taxon>
        <taxon>Metazoa</taxon>
        <taxon>Spiralia</taxon>
        <taxon>Lophotrochozoa</taxon>
        <taxon>Mollusca</taxon>
        <taxon>Gastropoda</taxon>
        <taxon>Heterobranchia</taxon>
        <taxon>Euthyneura</taxon>
        <taxon>Panpulmonata</taxon>
        <taxon>Eupulmonata</taxon>
        <taxon>Stylommatophora</taxon>
        <taxon>Helicina</taxon>
        <taxon>Helicoidea</taxon>
        <taxon>Geomitridae</taxon>
        <taxon>Candidula</taxon>
    </lineage>
</organism>
<dbReference type="PROSITE" id="PS01285">
    <property type="entry name" value="FA58C_1"/>
    <property type="match status" value="1"/>
</dbReference>
<feature type="region of interest" description="Disordered" evidence="8">
    <location>
        <begin position="804"/>
        <end position="841"/>
    </location>
</feature>
<feature type="disulfide bond" evidence="6">
    <location>
        <begin position="1608"/>
        <end position="1662"/>
    </location>
</feature>
<feature type="disulfide bond" evidence="7">
    <location>
        <begin position="1235"/>
        <end position="1247"/>
    </location>
</feature>
<dbReference type="SMART" id="SM00041">
    <property type="entry name" value="CT"/>
    <property type="match status" value="1"/>
</dbReference>
<evidence type="ECO:0000313" key="12">
    <source>
        <dbReference type="Proteomes" id="UP000678393"/>
    </source>
</evidence>
<protein>
    <recommendedName>
        <fullName evidence="13">Hemocytin</fullName>
    </recommendedName>
</protein>
<name>A0A8S3YPX7_9EUPU</name>
<evidence type="ECO:0000256" key="3">
    <source>
        <dbReference type="ARBA" id="ARBA00022729"/>
    </source>
</evidence>
<dbReference type="InterPro" id="IPR006207">
    <property type="entry name" value="Cys_knot_C"/>
</dbReference>
<feature type="compositionally biased region" description="Polar residues" evidence="8">
    <location>
        <begin position="681"/>
        <end position="706"/>
    </location>
</feature>
<sequence>MTEEEFSAVCYGGNITDISCVDSETSDDWSSLSEATCTVENGLQCDNIPLPDIPPCRDYKIRYMCQCPDIPPSKIQVNCAWSPWLNADRPESGMGDIERIIDIKTMFGVCSNIINIECRVAGTETLFSQSGENHLACDFLNGFRCYNSEQSDGHCLDYEVRVLCWGDQCSGKPESTKAPQLTTPGLLDTARTTGSCLPGEEWHSCAFTCDEVCDYMGRSSGACKGIPTPEDNCVPGCRRSQAVTNITCKDNEKFIDSRTCVPKAMCTCLRPDGTAAKAFETWENPERECSMCSCFNGEAICSSLDGCSTTLPPPGATTPVPPPLCGWSEWMNENIPSTNSGGDLELLSTLQKLYHICANPTRIMCRDATTLKEAGDSGQNVSCDLEYGLKCFDYQNPGRCYDYEITVYCPCVAHLTSQSPSHSNPTPSYNASSPGCGWTDWMNGQQPSDMGEEESISQLRSQYMFCDTADITAVECRDSSSKKTAEELGQVNVLCDLNYSGLKCFDFDQPDGHCADYEVRFQCEASHCHITSSTSSTVKGHTPPPTAGIDKTPSITVNDNTRPTPSKPDTQTPRPCSSGWSDWINRVSPLNSSGDSETMTAEEKTAFCPDGDLTDIECIDSETGDDWSSLAEATCSLDDGLFCQNLPFEGIQPCRDYKIRYKCKCAAGHTPPPTAGIDKTPSITVNDNTRPTPSKSETQTPRPCSSGWSDWINRVSPLNSSGDSETMTAEEKTAFCPDGDLTDIECIDSETGDDWSSLAEATCSLDDGLFCQNLPFEGIQPCRDYKIRYKCKCADDIQQTEQSQHSQQSLQSQQTQPPKHLQESKVKRSVSDSVLSPPSVSELQIPEECIEEMGLKSGRIQNSMITASTYRDENHGPHQARLGSASSWLAAVSDKHQYIQVDVLVPVYLSGITTQGQHDAASYVTSYKIQHSSDGVKWSPYREHGIDKLFPANRDSQTPVTNMFYKLVRARYLRISPQTWQGRIAMRFEVHGCLQEYARSVVPTFNEKVHTEKHITQKKSPPPLSLDIVDSCVEWDVWVDTYQPSLVNKNDIEPLSHIINASPHCKDPINIECQTATPDHSAAKSTGQKVVCNLWDGLFCNSSLSEEPLCFNYEVRLGCLKQTPECVSGIPRSGGTVRSDIQPSKLCYPEVDASHCPRCAEGYYCDGFKCVLRSECPCKIDNKILRPGGVTRISTCETCQCLAGEVICMPKICPACSLGKAELNSSSCMCQCEQCSSMEFQCATGLCIPRSRRCDGIIDCANDEDGCSSIPLLKIPVGWVKREVANITDNCHSVMCKELKQPVLREGQTAILQRTPDGCCLEYVLCDKSLCPSQPTQCSAPMALQKLETNNTCCVLSQCVCPRECPPVLEPKCSDGYEIVEILQDCNCMTKACGQKMEPLCHYSLTHKHLSGITVSLVVPQTATFKINDTWTDGLCKTCTCLMTSSGSPETSCQTQICSKCQTDEVKVDRQDQCCGECHKIRGCYINGTLYKPGQTIPTNRKCFTRTCEQDSLEKRFIIQETQVTCPPVSTLPTCEPGQDSFDSSECCMKCISQKMVPRSPTGNTAGRSCTTRPVFSHPRDSVGYFQVAMSNGHTCHNTEPVTDLLECSGFCGSSTSLKELMQGYQNTCLSCQVVKMSMHSVKLTCTDGSYLDKTYEVPELCVCNICQDQ</sequence>
<dbReference type="PROSITE" id="PS01208">
    <property type="entry name" value="VWFC_1"/>
    <property type="match status" value="1"/>
</dbReference>
<evidence type="ECO:0008006" key="13">
    <source>
        <dbReference type="Google" id="ProtNLM"/>
    </source>
</evidence>
<dbReference type="OrthoDB" id="6105840at2759"/>
<evidence type="ECO:0000256" key="5">
    <source>
        <dbReference type="ARBA" id="ARBA00023180"/>
    </source>
</evidence>
<evidence type="ECO:0000313" key="11">
    <source>
        <dbReference type="EMBL" id="CAG5117515.1"/>
    </source>
</evidence>
<dbReference type="FunFam" id="2.60.120.260:FF:000002">
    <property type="entry name" value="Coagulation factor VIII"/>
    <property type="match status" value="1"/>
</dbReference>
<feature type="compositionally biased region" description="Basic and acidic residues" evidence="8">
    <location>
        <begin position="820"/>
        <end position="830"/>
    </location>
</feature>
<dbReference type="SMART" id="SM00231">
    <property type="entry name" value="FA58C"/>
    <property type="match status" value="1"/>
</dbReference>
<keyword evidence="12" id="KW-1185">Reference proteome</keyword>
<comment type="caution">
    <text evidence="6">Lacks conserved residue(s) required for the propagation of feature annotation.</text>
</comment>
<dbReference type="PROSITE" id="PS50068">
    <property type="entry name" value="LDLRA_2"/>
    <property type="match status" value="1"/>
</dbReference>
<dbReference type="PANTHER" id="PTHR24543:SF325">
    <property type="entry name" value="F5_8 TYPE C DOMAIN-CONTAINING PROTEIN"/>
    <property type="match status" value="1"/>
</dbReference>
<evidence type="ECO:0000256" key="6">
    <source>
        <dbReference type="PROSITE-ProRule" id="PRU00039"/>
    </source>
</evidence>
<dbReference type="SMART" id="SM00192">
    <property type="entry name" value="LDLa"/>
    <property type="match status" value="1"/>
</dbReference>
<comment type="subcellular location">
    <subcellularLocation>
        <location evidence="1">Secreted</location>
        <location evidence="1">Extracellular space</location>
    </subcellularLocation>
</comment>
<dbReference type="InterPro" id="IPR008979">
    <property type="entry name" value="Galactose-bd-like_sf"/>
</dbReference>
<comment type="caution">
    <text evidence="11">The sequence shown here is derived from an EMBL/GenBank/DDBJ whole genome shotgun (WGS) entry which is preliminary data.</text>
</comment>
<dbReference type="Gene3D" id="4.10.400.10">
    <property type="entry name" value="Low-density Lipoprotein Receptor"/>
    <property type="match status" value="1"/>
</dbReference>
<dbReference type="InterPro" id="IPR025155">
    <property type="entry name" value="WxxW_domain"/>
</dbReference>
<evidence type="ECO:0000259" key="10">
    <source>
        <dbReference type="PROSITE" id="PS50022"/>
    </source>
</evidence>
<dbReference type="InterPro" id="IPR002172">
    <property type="entry name" value="LDrepeatLR_classA_rpt"/>
</dbReference>
<feature type="domain" description="F5/8 type C" evidence="10">
    <location>
        <begin position="849"/>
        <end position="993"/>
    </location>
</feature>
<keyword evidence="5" id="KW-0325">Glycoprotein</keyword>
<accession>A0A8S3YPX7</accession>
<evidence type="ECO:0000256" key="8">
    <source>
        <dbReference type="SAM" id="MobiDB-lite"/>
    </source>
</evidence>
<feature type="compositionally biased region" description="Low complexity" evidence="8">
    <location>
        <begin position="804"/>
        <end position="816"/>
    </location>
</feature>
<dbReference type="CDD" id="cd00057">
    <property type="entry name" value="FA58C"/>
    <property type="match status" value="1"/>
</dbReference>
<evidence type="ECO:0000256" key="1">
    <source>
        <dbReference type="ARBA" id="ARBA00004239"/>
    </source>
</evidence>
<feature type="disulfide bond" evidence="6">
    <location>
        <begin position="1612"/>
        <end position="1664"/>
    </location>
</feature>
<dbReference type="Pfam" id="PF00057">
    <property type="entry name" value="Ldl_recept_a"/>
    <property type="match status" value="1"/>
</dbReference>
<evidence type="ECO:0000259" key="9">
    <source>
        <dbReference type="PROSITE" id="PS01225"/>
    </source>
</evidence>
<dbReference type="SUPFAM" id="SSF57424">
    <property type="entry name" value="LDL receptor-like module"/>
    <property type="match status" value="1"/>
</dbReference>
<dbReference type="SMART" id="SM00214">
    <property type="entry name" value="VWC"/>
    <property type="match status" value="3"/>
</dbReference>
<feature type="region of interest" description="Disordered" evidence="8">
    <location>
        <begin position="534"/>
        <end position="578"/>
    </location>
</feature>
<dbReference type="PROSITE" id="PS01225">
    <property type="entry name" value="CTCK_2"/>
    <property type="match status" value="1"/>
</dbReference>
<feature type="disulfide bond" evidence="7">
    <location>
        <begin position="1242"/>
        <end position="1260"/>
    </location>
</feature>
<dbReference type="Gene3D" id="2.60.120.260">
    <property type="entry name" value="Galactose-binding domain-like"/>
    <property type="match status" value="1"/>
</dbReference>
<feature type="compositionally biased region" description="Low complexity" evidence="8">
    <location>
        <begin position="831"/>
        <end position="841"/>
    </location>
</feature>
<dbReference type="CDD" id="cd00112">
    <property type="entry name" value="LDLa"/>
    <property type="match status" value="1"/>
</dbReference>